<dbReference type="InterPro" id="IPR013767">
    <property type="entry name" value="PAS_fold"/>
</dbReference>
<dbReference type="PANTHER" id="PTHR45453:SF1">
    <property type="entry name" value="PHOSPHATE REGULON SENSOR PROTEIN PHOR"/>
    <property type="match status" value="1"/>
</dbReference>
<evidence type="ECO:0000256" key="1">
    <source>
        <dbReference type="ARBA" id="ARBA00000085"/>
    </source>
</evidence>
<dbReference type="CDD" id="cd00130">
    <property type="entry name" value="PAS"/>
    <property type="match status" value="1"/>
</dbReference>
<keyword evidence="10" id="KW-0902">Two-component regulatory system</keyword>
<comment type="subcellular location">
    <subcellularLocation>
        <location evidence="2">Cell membrane</location>
    </subcellularLocation>
</comment>
<dbReference type="SMART" id="SM00304">
    <property type="entry name" value="HAMP"/>
    <property type="match status" value="1"/>
</dbReference>
<gene>
    <name evidence="16" type="ordered locus">TEPIRE1_1081</name>
</gene>
<keyword evidence="11 12" id="KW-0472">Membrane</keyword>
<sequence length="583" mass="65843">MSLLRRNIFITYMIIVFISLSMTGVFTVRAVEQFFTKTTEDMLLTHAKVLRTFLASELEQQESLDETVRALSKDINTRITIVDLKGDVIADTEKNPEELENHKNRQEIRQAYMGKIGKSIRYSSSVKTMMMYVALPVLKNDAIIAVLRLSLPLSKINYLSKSIWGIIFSSTIAGLIIAFFMSTVFSKRVTKPMEEVTQAAKEMAQGNYGMKIPVRASGEIKILAESFNCMSDNLQKTINDLKDGRDKTEAVLSSMAEGLIAVDHNCHIVMMNSAAEKLFKIKKDEFLGRHLLEMLRNKELYDLVNTVLTTSKNLSQELKIITSTEKIFYINISPINKIENSGAVIILRDITDLRKLEKVRTEFVANISHELKTPLTSIAGFVETLLDGAYKSQDHCKYFLGIIKQETDRMTRLINELLYFSHIEKNGTEIIKKPVDMIEVIMKALSILQTAINEKKHKVNLKLPENIAHILSNEDSLLQIMINLLDNAIKYTPEGGTISIMVEETLENVLITVADNGIGIAEDELDRIFERFYRVDRARSGEIGGTGLGLAMVKHLVKGLEGWIKVESELEKGTSFTVYIPKI</sequence>
<dbReference type="Pfam" id="PF00989">
    <property type="entry name" value="PAS"/>
    <property type="match status" value="1"/>
</dbReference>
<keyword evidence="8 16" id="KW-0418">Kinase</keyword>
<evidence type="ECO:0000256" key="8">
    <source>
        <dbReference type="ARBA" id="ARBA00022777"/>
    </source>
</evidence>
<protein>
    <recommendedName>
        <fullName evidence="3">histidine kinase</fullName>
        <ecNumber evidence="3">2.7.13.3</ecNumber>
    </recommendedName>
</protein>
<dbReference type="GO" id="GO:0000155">
    <property type="term" value="F:phosphorelay sensor kinase activity"/>
    <property type="evidence" value="ECO:0007669"/>
    <property type="project" value="InterPro"/>
</dbReference>
<dbReference type="RefSeq" id="WP_023211436.1">
    <property type="nucleotide sequence ID" value="NC_015519.1"/>
</dbReference>
<evidence type="ECO:0000256" key="11">
    <source>
        <dbReference type="ARBA" id="ARBA00023136"/>
    </source>
</evidence>
<keyword evidence="6" id="KW-0808">Transferase</keyword>
<dbReference type="SMART" id="SM00388">
    <property type="entry name" value="HisKA"/>
    <property type="match status" value="1"/>
</dbReference>
<dbReference type="NCBIfam" id="TIGR00229">
    <property type="entry name" value="sensory_box"/>
    <property type="match status" value="1"/>
</dbReference>
<dbReference type="GO" id="GO:0016036">
    <property type="term" value="P:cellular response to phosphate starvation"/>
    <property type="evidence" value="ECO:0007669"/>
    <property type="project" value="TreeGrafter"/>
</dbReference>
<feature type="domain" description="HAMP" evidence="15">
    <location>
        <begin position="187"/>
        <end position="239"/>
    </location>
</feature>
<dbReference type="HOGENOM" id="CLU_000445_89_2_9"/>
<name>U4Q8H7_TEPAE</name>
<evidence type="ECO:0000256" key="7">
    <source>
        <dbReference type="ARBA" id="ARBA00022741"/>
    </source>
</evidence>
<dbReference type="CDD" id="cd00082">
    <property type="entry name" value="HisKA"/>
    <property type="match status" value="1"/>
</dbReference>
<evidence type="ECO:0000259" key="14">
    <source>
        <dbReference type="PROSITE" id="PS50112"/>
    </source>
</evidence>
<dbReference type="SMART" id="SM00091">
    <property type="entry name" value="PAS"/>
    <property type="match status" value="1"/>
</dbReference>
<dbReference type="Pfam" id="PF00512">
    <property type="entry name" value="HisKA"/>
    <property type="match status" value="1"/>
</dbReference>
<dbReference type="CDD" id="cd00075">
    <property type="entry name" value="HATPase"/>
    <property type="match status" value="1"/>
</dbReference>
<keyword evidence="12" id="KW-1133">Transmembrane helix</keyword>
<keyword evidence="12" id="KW-0812">Transmembrane</keyword>
<dbReference type="FunFam" id="3.30.565.10:FF:000023">
    <property type="entry name" value="PAS domain-containing sensor histidine kinase"/>
    <property type="match status" value="1"/>
</dbReference>
<feature type="domain" description="Histidine kinase" evidence="13">
    <location>
        <begin position="366"/>
        <end position="583"/>
    </location>
</feature>
<dbReference type="Gene3D" id="6.10.340.10">
    <property type="match status" value="1"/>
</dbReference>
<accession>U4Q8H7</accession>
<dbReference type="GO" id="GO:0004721">
    <property type="term" value="F:phosphoprotein phosphatase activity"/>
    <property type="evidence" value="ECO:0007669"/>
    <property type="project" value="TreeGrafter"/>
</dbReference>
<keyword evidence="7" id="KW-0547">Nucleotide-binding</keyword>
<dbReference type="InterPro" id="IPR000014">
    <property type="entry name" value="PAS"/>
</dbReference>
<dbReference type="FunFam" id="1.10.287.130:FF:000008">
    <property type="entry name" value="Two-component sensor histidine kinase"/>
    <property type="match status" value="1"/>
</dbReference>
<dbReference type="InterPro" id="IPR004358">
    <property type="entry name" value="Sig_transdc_His_kin-like_C"/>
</dbReference>
<dbReference type="PROSITE" id="PS50112">
    <property type="entry name" value="PAS"/>
    <property type="match status" value="1"/>
</dbReference>
<evidence type="ECO:0000313" key="16">
    <source>
        <dbReference type="EMBL" id="CDI40567.1"/>
    </source>
</evidence>
<dbReference type="SMART" id="SM00387">
    <property type="entry name" value="HATPase_c"/>
    <property type="match status" value="1"/>
</dbReference>
<dbReference type="GO" id="GO:0005524">
    <property type="term" value="F:ATP binding"/>
    <property type="evidence" value="ECO:0007669"/>
    <property type="project" value="UniProtKB-KW"/>
</dbReference>
<dbReference type="AlphaFoldDB" id="U4Q8H7"/>
<dbReference type="Pfam" id="PF00672">
    <property type="entry name" value="HAMP"/>
    <property type="match status" value="1"/>
</dbReference>
<keyword evidence="9" id="KW-0067">ATP-binding</keyword>
<dbReference type="EC" id="2.7.13.3" evidence="3"/>
<dbReference type="InterPro" id="IPR003594">
    <property type="entry name" value="HATPase_dom"/>
</dbReference>
<dbReference type="Pfam" id="PF02518">
    <property type="entry name" value="HATPase_c"/>
    <property type="match status" value="1"/>
</dbReference>
<evidence type="ECO:0000256" key="2">
    <source>
        <dbReference type="ARBA" id="ARBA00004236"/>
    </source>
</evidence>
<evidence type="ECO:0000256" key="3">
    <source>
        <dbReference type="ARBA" id="ARBA00012438"/>
    </source>
</evidence>
<dbReference type="SUPFAM" id="SSF55785">
    <property type="entry name" value="PYP-like sensor domain (PAS domain)"/>
    <property type="match status" value="1"/>
</dbReference>
<dbReference type="PROSITE" id="PS50109">
    <property type="entry name" value="HIS_KIN"/>
    <property type="match status" value="1"/>
</dbReference>
<dbReference type="KEGG" id="tae:TepiRe1_1081"/>
<dbReference type="CDD" id="cd06225">
    <property type="entry name" value="HAMP"/>
    <property type="match status" value="1"/>
</dbReference>
<dbReference type="Proteomes" id="UP000010802">
    <property type="component" value="Chromosome"/>
</dbReference>
<feature type="transmembrane region" description="Helical" evidence="12">
    <location>
        <begin position="163"/>
        <end position="185"/>
    </location>
</feature>
<reference evidence="17" key="1">
    <citation type="journal article" date="2013" name="Genome Announc.">
        <title>First genome sequence of a syntrophic acetate-oxidizing bacterium, Tepidanaerobacter acetatoxydans strain Re1.</title>
        <authorList>
            <person name="Manzoor S."/>
            <person name="Bongcam-Rudloff E."/>
            <person name="Schnurer A."/>
            <person name="Muller B."/>
        </authorList>
    </citation>
    <scope>NUCLEOTIDE SEQUENCE [LARGE SCALE GENOMIC DNA]</scope>
    <source>
        <strain evidence="17">Re1</strain>
    </source>
</reference>
<dbReference type="InterPro" id="IPR036890">
    <property type="entry name" value="HATPase_C_sf"/>
</dbReference>
<dbReference type="InterPro" id="IPR003661">
    <property type="entry name" value="HisK_dim/P_dom"/>
</dbReference>
<dbReference type="SUPFAM" id="SSF55874">
    <property type="entry name" value="ATPase domain of HSP90 chaperone/DNA topoisomerase II/histidine kinase"/>
    <property type="match status" value="1"/>
</dbReference>
<dbReference type="Gene3D" id="3.30.450.20">
    <property type="entry name" value="PAS domain"/>
    <property type="match status" value="2"/>
</dbReference>
<feature type="transmembrane region" description="Helical" evidence="12">
    <location>
        <begin position="6"/>
        <end position="28"/>
    </location>
</feature>
<keyword evidence="5" id="KW-0597">Phosphoprotein</keyword>
<dbReference type="InterPro" id="IPR005467">
    <property type="entry name" value="His_kinase_dom"/>
</dbReference>
<feature type="transmembrane region" description="Helical" evidence="12">
    <location>
        <begin position="129"/>
        <end position="151"/>
    </location>
</feature>
<evidence type="ECO:0000313" key="17">
    <source>
        <dbReference type="Proteomes" id="UP000010802"/>
    </source>
</evidence>
<dbReference type="EMBL" id="HF563609">
    <property type="protein sequence ID" value="CDI40567.1"/>
    <property type="molecule type" value="Genomic_DNA"/>
</dbReference>
<keyword evidence="17" id="KW-1185">Reference proteome</keyword>
<evidence type="ECO:0000256" key="9">
    <source>
        <dbReference type="ARBA" id="ARBA00022840"/>
    </source>
</evidence>
<dbReference type="Gene3D" id="3.30.565.10">
    <property type="entry name" value="Histidine kinase-like ATPase, C-terminal domain"/>
    <property type="match status" value="1"/>
</dbReference>
<dbReference type="GO" id="GO:0005886">
    <property type="term" value="C:plasma membrane"/>
    <property type="evidence" value="ECO:0007669"/>
    <property type="project" value="UniProtKB-SubCell"/>
</dbReference>
<keyword evidence="4" id="KW-1003">Cell membrane</keyword>
<dbReference type="InterPro" id="IPR050351">
    <property type="entry name" value="BphY/WalK/GraS-like"/>
</dbReference>
<evidence type="ECO:0000256" key="4">
    <source>
        <dbReference type="ARBA" id="ARBA00022475"/>
    </source>
</evidence>
<dbReference type="SUPFAM" id="SSF158472">
    <property type="entry name" value="HAMP domain-like"/>
    <property type="match status" value="1"/>
</dbReference>
<dbReference type="InterPro" id="IPR036097">
    <property type="entry name" value="HisK_dim/P_sf"/>
</dbReference>
<dbReference type="PANTHER" id="PTHR45453">
    <property type="entry name" value="PHOSPHATE REGULON SENSOR PROTEIN PHOR"/>
    <property type="match status" value="1"/>
</dbReference>
<evidence type="ECO:0000259" key="13">
    <source>
        <dbReference type="PROSITE" id="PS50109"/>
    </source>
</evidence>
<evidence type="ECO:0000256" key="12">
    <source>
        <dbReference type="SAM" id="Phobius"/>
    </source>
</evidence>
<comment type="catalytic activity">
    <reaction evidence="1">
        <text>ATP + protein L-histidine = ADP + protein N-phospho-L-histidine.</text>
        <dbReference type="EC" id="2.7.13.3"/>
    </reaction>
</comment>
<evidence type="ECO:0000259" key="15">
    <source>
        <dbReference type="PROSITE" id="PS50885"/>
    </source>
</evidence>
<dbReference type="STRING" id="1209989.TepRe1_0984"/>
<evidence type="ECO:0000256" key="6">
    <source>
        <dbReference type="ARBA" id="ARBA00022679"/>
    </source>
</evidence>
<organism evidence="16 17">
    <name type="scientific">Tepidanaerobacter acetatoxydans (strain DSM 21804 / JCM 16047 / Re1)</name>
    <dbReference type="NCBI Taxonomy" id="1209989"/>
    <lineage>
        <taxon>Bacteria</taxon>
        <taxon>Bacillati</taxon>
        <taxon>Bacillota</taxon>
        <taxon>Clostridia</taxon>
        <taxon>Thermosediminibacterales</taxon>
        <taxon>Tepidanaerobacteraceae</taxon>
        <taxon>Tepidanaerobacter</taxon>
    </lineage>
</organism>
<dbReference type="PRINTS" id="PR00344">
    <property type="entry name" value="BCTRLSENSOR"/>
</dbReference>
<dbReference type="eggNOG" id="COG5002">
    <property type="taxonomic scope" value="Bacteria"/>
</dbReference>
<dbReference type="Gene3D" id="1.10.287.130">
    <property type="match status" value="1"/>
</dbReference>
<dbReference type="SUPFAM" id="SSF47384">
    <property type="entry name" value="Homodimeric domain of signal transducing histidine kinase"/>
    <property type="match status" value="1"/>
</dbReference>
<feature type="domain" description="PAS" evidence="14">
    <location>
        <begin position="244"/>
        <end position="317"/>
    </location>
</feature>
<dbReference type="InterPro" id="IPR035965">
    <property type="entry name" value="PAS-like_dom_sf"/>
</dbReference>
<dbReference type="PROSITE" id="PS50885">
    <property type="entry name" value="HAMP"/>
    <property type="match status" value="1"/>
</dbReference>
<proteinExistence type="predicted"/>
<evidence type="ECO:0000256" key="10">
    <source>
        <dbReference type="ARBA" id="ARBA00023012"/>
    </source>
</evidence>
<dbReference type="InterPro" id="IPR003660">
    <property type="entry name" value="HAMP_dom"/>
</dbReference>
<dbReference type="NCBIfam" id="NF046044">
    <property type="entry name" value="PnpS"/>
    <property type="match status" value="1"/>
</dbReference>
<evidence type="ECO:0000256" key="5">
    <source>
        <dbReference type="ARBA" id="ARBA00022553"/>
    </source>
</evidence>